<evidence type="ECO:0000256" key="3">
    <source>
        <dbReference type="ARBA" id="ARBA00023163"/>
    </source>
</evidence>
<dbReference type="InterPro" id="IPR036271">
    <property type="entry name" value="Tet_transcr_reg_TetR-rel_C_sf"/>
</dbReference>
<dbReference type="InterPro" id="IPR001647">
    <property type="entry name" value="HTH_TetR"/>
</dbReference>
<dbReference type="Pfam" id="PF00440">
    <property type="entry name" value="TetR_N"/>
    <property type="match status" value="1"/>
</dbReference>
<evidence type="ECO:0000256" key="1">
    <source>
        <dbReference type="ARBA" id="ARBA00023015"/>
    </source>
</evidence>
<dbReference type="SUPFAM" id="SSF46689">
    <property type="entry name" value="Homeodomain-like"/>
    <property type="match status" value="1"/>
</dbReference>
<evidence type="ECO:0000313" key="7">
    <source>
        <dbReference type="Proteomes" id="UP000231203"/>
    </source>
</evidence>
<dbReference type="AlphaFoldDB" id="A0A2G6MRL9"/>
<feature type="DNA-binding region" description="H-T-H motif" evidence="4">
    <location>
        <begin position="32"/>
        <end position="51"/>
    </location>
</feature>
<dbReference type="PANTHER" id="PTHR30055:SF234">
    <property type="entry name" value="HTH-TYPE TRANSCRIPTIONAL REGULATOR BETI"/>
    <property type="match status" value="1"/>
</dbReference>
<evidence type="ECO:0000313" key="6">
    <source>
        <dbReference type="EMBL" id="PIE62596.1"/>
    </source>
</evidence>
<dbReference type="InterPro" id="IPR009057">
    <property type="entry name" value="Homeodomain-like_sf"/>
</dbReference>
<dbReference type="EMBL" id="PDTI01000037">
    <property type="protein sequence ID" value="PIE62596.1"/>
    <property type="molecule type" value="Genomic_DNA"/>
</dbReference>
<dbReference type="Gene3D" id="1.10.10.60">
    <property type="entry name" value="Homeodomain-like"/>
    <property type="match status" value="1"/>
</dbReference>
<dbReference type="InterPro" id="IPR050109">
    <property type="entry name" value="HTH-type_TetR-like_transc_reg"/>
</dbReference>
<proteinExistence type="predicted"/>
<keyword evidence="2 4" id="KW-0238">DNA-binding</keyword>
<comment type="caution">
    <text evidence="6">The sequence shown here is derived from an EMBL/GenBank/DDBJ whole genome shotgun (WGS) entry which is preliminary data.</text>
</comment>
<evidence type="ECO:0000256" key="2">
    <source>
        <dbReference type="ARBA" id="ARBA00023125"/>
    </source>
</evidence>
<keyword evidence="1" id="KW-0805">Transcription regulation</keyword>
<gene>
    <name evidence="6" type="ORF">CSA25_04410</name>
</gene>
<dbReference type="PRINTS" id="PR00455">
    <property type="entry name" value="HTHTETR"/>
</dbReference>
<dbReference type="Proteomes" id="UP000231203">
    <property type="component" value="Unassembled WGS sequence"/>
</dbReference>
<protein>
    <recommendedName>
        <fullName evidence="5">HTH tetR-type domain-containing protein</fullName>
    </recommendedName>
</protein>
<name>A0A2G6MRL9_9BACT</name>
<dbReference type="GO" id="GO:0000976">
    <property type="term" value="F:transcription cis-regulatory region binding"/>
    <property type="evidence" value="ECO:0007669"/>
    <property type="project" value="TreeGrafter"/>
</dbReference>
<organism evidence="6 7">
    <name type="scientific">Desulfobacter postgatei</name>
    <dbReference type="NCBI Taxonomy" id="2293"/>
    <lineage>
        <taxon>Bacteria</taxon>
        <taxon>Pseudomonadati</taxon>
        <taxon>Thermodesulfobacteriota</taxon>
        <taxon>Desulfobacteria</taxon>
        <taxon>Desulfobacterales</taxon>
        <taxon>Desulfobacteraceae</taxon>
        <taxon>Desulfobacter</taxon>
    </lineage>
</organism>
<dbReference type="PROSITE" id="PS50977">
    <property type="entry name" value="HTH_TETR_2"/>
    <property type="match status" value="1"/>
</dbReference>
<reference evidence="6 7" key="1">
    <citation type="submission" date="2017-10" db="EMBL/GenBank/DDBJ databases">
        <title>Novel microbial diversity and functional potential in the marine mammal oral microbiome.</title>
        <authorList>
            <person name="Dudek N.K."/>
            <person name="Sun C.L."/>
            <person name="Burstein D."/>
            <person name="Kantor R.S."/>
            <person name="Aliaga Goltsman D.S."/>
            <person name="Bik E.M."/>
            <person name="Thomas B.C."/>
            <person name="Banfield J.F."/>
            <person name="Relman D.A."/>
        </authorList>
    </citation>
    <scope>NUCLEOTIDE SEQUENCE [LARGE SCALE GENOMIC DNA]</scope>
    <source>
        <strain evidence="6">DOLJORAL78_47_202</strain>
    </source>
</reference>
<keyword evidence="3" id="KW-0804">Transcription</keyword>
<feature type="domain" description="HTH tetR-type" evidence="5">
    <location>
        <begin position="9"/>
        <end position="69"/>
    </location>
</feature>
<dbReference type="PANTHER" id="PTHR30055">
    <property type="entry name" value="HTH-TYPE TRANSCRIPTIONAL REGULATOR RUTR"/>
    <property type="match status" value="1"/>
</dbReference>
<sequence>MNRKEMFKAQTRQLILEAARKLFFEENFSRCTMRRVAAEAGVCAASVVVHFKNKIALMEAALAEDIGQTWEGALKTLPAKGSIATRINHIWLTMFTFYDGNRNLYRELLSSTVFKVEEDTPALRRDVDTFLDFLVTVVEDEKTAGRMGKEVDSTILAMSLFSQYFGVEVMFFRDPGMTPEAAAQIVEMMNQQTLTGLEIN</sequence>
<accession>A0A2G6MRL9</accession>
<evidence type="ECO:0000259" key="5">
    <source>
        <dbReference type="PROSITE" id="PS50977"/>
    </source>
</evidence>
<evidence type="ECO:0000256" key="4">
    <source>
        <dbReference type="PROSITE-ProRule" id="PRU00335"/>
    </source>
</evidence>
<dbReference type="SUPFAM" id="SSF48498">
    <property type="entry name" value="Tetracyclin repressor-like, C-terminal domain"/>
    <property type="match status" value="1"/>
</dbReference>
<dbReference type="GO" id="GO:0003700">
    <property type="term" value="F:DNA-binding transcription factor activity"/>
    <property type="evidence" value="ECO:0007669"/>
    <property type="project" value="TreeGrafter"/>
</dbReference>
<dbReference type="Gene3D" id="1.10.357.10">
    <property type="entry name" value="Tetracycline Repressor, domain 2"/>
    <property type="match status" value="1"/>
</dbReference>